<comment type="caution">
    <text evidence="2">The sequence shown here is derived from an EMBL/GenBank/DDBJ whole genome shotgun (WGS) entry which is preliminary data.</text>
</comment>
<gene>
    <name evidence="2" type="ORF">HMPREF1563_1314</name>
</gene>
<dbReference type="AlphaFoldDB" id="A0AAV3M878"/>
<proteinExistence type="predicted"/>
<dbReference type="Proteomes" id="UP000022311">
    <property type="component" value="Unassembled WGS sequence"/>
</dbReference>
<feature type="region of interest" description="Disordered" evidence="1">
    <location>
        <begin position="1"/>
        <end position="41"/>
    </location>
</feature>
<evidence type="ECO:0000256" key="1">
    <source>
        <dbReference type="SAM" id="MobiDB-lite"/>
    </source>
</evidence>
<evidence type="ECO:0008006" key="4">
    <source>
        <dbReference type="Google" id="ProtNLM"/>
    </source>
</evidence>
<evidence type="ECO:0000313" key="3">
    <source>
        <dbReference type="Proteomes" id="UP000022311"/>
    </source>
</evidence>
<sequence>MTNENNDRISSWEERRRQFSGAAPLEQNANIQLNTWEERRKQFLENTQANETEPQSNQLPPEETQRQEKIFKDANGFDRFMMGAAKGVVDVANAMPWAEELPENEKAVVNSLTERMEKNPSIAQSAGEFVGQTAPFVSGAGLINLASSTAGKLGMASLFGAGEGAVVAKANNSDPTVGAAIGAVTGPLGELAAPYINRAGQAVFNKVTGKGATSTVAKNPDAMIDDVVQSATKATDNNILSSNQKNIESFAQEVKPDQKVLDAARRLGMEDSLTPGMYSENPAFRAFDTALSSTPGNKSFHARREAINRLGSEADKFISDFGGDLDKNFINVAAKNRYTALRDGLNAESKRLYKQVENAIPKRVTVDTSNTMKAIEDFGDDVGGLEAMKKLFPKASSSLELLDPNTLPTYGRLDRVRMMIGDARSGKASKDNPFVNMATSDLNKLYAAMTRDQEEVAMKYGASELWNEVKGVARQQFAVQDAMITNLGKDTNKGIIEQMQKAVVDMSQGKGGDFRKLVNNLPDDVLQNVVITSMNKAFTTNAKSPGQSLGVDGFVKWYNGMLRNKSNMQALSRSIGYDASKRLRSIYDVAKGINRQNSERVYSSKQLEQMMNNFAGEGGALSKIYGIAKKAGMAEAATTSIGLPGTGTIGVIFSLLGKGKSSRVQAADELITSSTFKNISRIVASKETSPQQRKLMNNAISKLPQYKKWLSTLPKEEAENIRRAGIVSLMTNEQQEGR</sequence>
<organism evidence="2 3">
    <name type="scientific">Providencia alcalifaciens 205/92</name>
    <dbReference type="NCBI Taxonomy" id="1256988"/>
    <lineage>
        <taxon>Bacteria</taxon>
        <taxon>Pseudomonadati</taxon>
        <taxon>Pseudomonadota</taxon>
        <taxon>Gammaproteobacteria</taxon>
        <taxon>Enterobacterales</taxon>
        <taxon>Morganellaceae</taxon>
        <taxon>Providencia</taxon>
    </lineage>
</organism>
<dbReference type="EMBL" id="JALD01000028">
    <property type="protein sequence ID" value="EUD11908.1"/>
    <property type="molecule type" value="Genomic_DNA"/>
</dbReference>
<feature type="compositionally biased region" description="Basic and acidic residues" evidence="1">
    <location>
        <begin position="1"/>
        <end position="17"/>
    </location>
</feature>
<protein>
    <recommendedName>
        <fullName evidence="4">Injection protein</fullName>
    </recommendedName>
</protein>
<name>A0AAV3M878_9GAMM</name>
<reference evidence="2 3" key="1">
    <citation type="submission" date="2014-01" db="EMBL/GenBank/DDBJ databases">
        <authorList>
            <person name="Durkin A.S."/>
            <person name="McCorrison J."/>
            <person name="Torralba M."/>
            <person name="Gillis M."/>
            <person name="Haft D.H."/>
            <person name="Methe B."/>
            <person name="Sutton G."/>
            <person name="Nelson K.E."/>
        </authorList>
    </citation>
    <scope>NUCLEOTIDE SEQUENCE [LARGE SCALE GENOMIC DNA]</scope>
    <source>
        <strain evidence="2 3">205/92</strain>
    </source>
</reference>
<accession>A0AAV3M878</accession>
<evidence type="ECO:0000313" key="2">
    <source>
        <dbReference type="EMBL" id="EUD11908.1"/>
    </source>
</evidence>
<dbReference type="RefSeq" id="WP_196231765.1">
    <property type="nucleotide sequence ID" value="NZ_JALD01000028.1"/>
</dbReference>